<organism evidence="2 3">
    <name type="scientific">Marchantia polymorpha subsp. ruderalis</name>
    <dbReference type="NCBI Taxonomy" id="1480154"/>
    <lineage>
        <taxon>Eukaryota</taxon>
        <taxon>Viridiplantae</taxon>
        <taxon>Streptophyta</taxon>
        <taxon>Embryophyta</taxon>
        <taxon>Marchantiophyta</taxon>
        <taxon>Marchantiopsida</taxon>
        <taxon>Marchantiidae</taxon>
        <taxon>Marchantiales</taxon>
        <taxon>Marchantiaceae</taxon>
        <taxon>Marchantia</taxon>
    </lineage>
</organism>
<gene>
    <name evidence="2" type="ORF">AXG93_1164s1000</name>
</gene>
<keyword evidence="3" id="KW-1185">Reference proteome</keyword>
<evidence type="ECO:0000313" key="3">
    <source>
        <dbReference type="Proteomes" id="UP000077202"/>
    </source>
</evidence>
<accession>A0A176VTX3</accession>
<name>A0A176VTX3_MARPO</name>
<reference evidence="2" key="1">
    <citation type="submission" date="2016-03" db="EMBL/GenBank/DDBJ databases">
        <title>Mechanisms controlling the formation of the plant cell surface in tip-growing cells are functionally conserved among land plants.</title>
        <authorList>
            <person name="Honkanen S."/>
            <person name="Jones V.A."/>
            <person name="Morieri G."/>
            <person name="Champion C."/>
            <person name="Hetherington A.J."/>
            <person name="Kelly S."/>
            <person name="Saint-Marcoux D."/>
            <person name="Proust H."/>
            <person name="Prescott H."/>
            <person name="Dolan L."/>
        </authorList>
    </citation>
    <scope>NUCLEOTIDE SEQUENCE [LARGE SCALE GENOMIC DNA]</scope>
    <source>
        <tissue evidence="2">Whole gametophyte</tissue>
    </source>
</reference>
<dbReference type="EMBL" id="LVLJ01002868">
    <property type="protein sequence ID" value="OAE23326.1"/>
    <property type="molecule type" value="Genomic_DNA"/>
</dbReference>
<proteinExistence type="predicted"/>
<dbReference type="AlphaFoldDB" id="A0A176VTX3"/>
<sequence>MSLSRGGNRGDYSKREGSTVGEDASYYGSKVDIRRAKPGYKERQGKGCLDGGNPAALEEVVAKAVDDVGGVACGPQKVVTSRTSIGTVTLETGEEPSAEEAQSQALSVANILCVHVLSLLQYLNRKREKCANATTTRFCVEIVCNRTRTKVAAVVAVAVKERKSKSTDARYQVLQKRLSKEVDKRRYSEKASEGLREDVESAKCVIVELMSRLEACRFAYNAESLRVDELTAATEKKEQE</sequence>
<evidence type="ECO:0000256" key="1">
    <source>
        <dbReference type="SAM" id="MobiDB-lite"/>
    </source>
</evidence>
<evidence type="ECO:0000313" key="2">
    <source>
        <dbReference type="EMBL" id="OAE23326.1"/>
    </source>
</evidence>
<dbReference type="Proteomes" id="UP000077202">
    <property type="component" value="Unassembled WGS sequence"/>
</dbReference>
<comment type="caution">
    <text evidence="2">The sequence shown here is derived from an EMBL/GenBank/DDBJ whole genome shotgun (WGS) entry which is preliminary data.</text>
</comment>
<protein>
    <submittedName>
        <fullName evidence="2">Uncharacterized protein</fullName>
    </submittedName>
</protein>
<feature type="region of interest" description="Disordered" evidence="1">
    <location>
        <begin position="1"/>
        <end position="23"/>
    </location>
</feature>